<gene>
    <name evidence="2" type="ORF">DHW61_17010</name>
</gene>
<proteinExistence type="predicted"/>
<dbReference type="AlphaFoldDB" id="A0A3D2XAE3"/>
<sequence length="97" mass="11146">MKSKSGVAKGLIMISQIGISMLVPIFLCVYVGRKLDDSFGTNYITIIGILLGIMAAFRNIYLMTKSFYAKDKAREDAELNYLDEMKKERENRRKEDR</sequence>
<keyword evidence="1" id="KW-0472">Membrane</keyword>
<dbReference type="InterPro" id="IPR032820">
    <property type="entry name" value="ATPase_put"/>
</dbReference>
<dbReference type="Proteomes" id="UP000262969">
    <property type="component" value="Unassembled WGS sequence"/>
</dbReference>
<accession>A0A3D2XAE3</accession>
<evidence type="ECO:0000256" key="1">
    <source>
        <dbReference type="SAM" id="Phobius"/>
    </source>
</evidence>
<dbReference type="Pfam" id="PF09527">
    <property type="entry name" value="ATPase_gene1"/>
    <property type="match status" value="1"/>
</dbReference>
<feature type="transmembrane region" description="Helical" evidence="1">
    <location>
        <begin position="44"/>
        <end position="64"/>
    </location>
</feature>
<dbReference type="EMBL" id="DPVV01000554">
    <property type="protein sequence ID" value="HCL04081.1"/>
    <property type="molecule type" value="Genomic_DNA"/>
</dbReference>
<reference evidence="2 3" key="1">
    <citation type="journal article" date="2018" name="Nat. Biotechnol.">
        <title>A standardized bacterial taxonomy based on genome phylogeny substantially revises the tree of life.</title>
        <authorList>
            <person name="Parks D.H."/>
            <person name="Chuvochina M."/>
            <person name="Waite D.W."/>
            <person name="Rinke C."/>
            <person name="Skarshewski A."/>
            <person name="Chaumeil P.A."/>
            <person name="Hugenholtz P."/>
        </authorList>
    </citation>
    <scope>NUCLEOTIDE SEQUENCE [LARGE SCALE GENOMIC DNA]</scope>
    <source>
        <strain evidence="2">UBA11728</strain>
    </source>
</reference>
<organism evidence="2 3">
    <name type="scientific">Lachnoclostridium phytofermentans</name>
    <dbReference type="NCBI Taxonomy" id="66219"/>
    <lineage>
        <taxon>Bacteria</taxon>
        <taxon>Bacillati</taxon>
        <taxon>Bacillota</taxon>
        <taxon>Clostridia</taxon>
        <taxon>Lachnospirales</taxon>
        <taxon>Lachnospiraceae</taxon>
    </lineage>
</organism>
<feature type="transmembrane region" description="Helical" evidence="1">
    <location>
        <begin position="12"/>
        <end position="32"/>
    </location>
</feature>
<comment type="caution">
    <text evidence="2">The sequence shown here is derived from an EMBL/GenBank/DDBJ whole genome shotgun (WGS) entry which is preliminary data.</text>
</comment>
<protein>
    <submittedName>
        <fullName evidence="2">F0F1-ATPase subunit</fullName>
    </submittedName>
</protein>
<name>A0A3D2XAE3_9FIRM</name>
<keyword evidence="1" id="KW-1133">Transmembrane helix</keyword>
<evidence type="ECO:0000313" key="3">
    <source>
        <dbReference type="Proteomes" id="UP000262969"/>
    </source>
</evidence>
<keyword evidence="1" id="KW-0812">Transmembrane</keyword>
<evidence type="ECO:0000313" key="2">
    <source>
        <dbReference type="EMBL" id="HCL04081.1"/>
    </source>
</evidence>